<evidence type="ECO:0000256" key="1">
    <source>
        <dbReference type="SAM" id="MobiDB-lite"/>
    </source>
</evidence>
<dbReference type="VEuPathDB" id="FungiDB:CXQ87_002420"/>
<keyword evidence="3" id="KW-1185">Reference proteome</keyword>
<feature type="region of interest" description="Disordered" evidence="1">
    <location>
        <begin position="516"/>
        <end position="624"/>
    </location>
</feature>
<comment type="caution">
    <text evidence="2">The sequence shown here is derived from an EMBL/GenBank/DDBJ whole genome shotgun (WGS) entry which is preliminary data.</text>
</comment>
<name>A0A2V1A914_9ASCO</name>
<accession>A0A2V1A914</accession>
<dbReference type="GeneID" id="37002420"/>
<organism evidence="2 3">
    <name type="scientific">Candidozyma duobushaemuli</name>
    <dbReference type="NCBI Taxonomy" id="1231522"/>
    <lineage>
        <taxon>Eukaryota</taxon>
        <taxon>Fungi</taxon>
        <taxon>Dikarya</taxon>
        <taxon>Ascomycota</taxon>
        <taxon>Saccharomycotina</taxon>
        <taxon>Pichiomycetes</taxon>
        <taxon>Metschnikowiaceae</taxon>
        <taxon>Candidozyma</taxon>
    </lineage>
</organism>
<dbReference type="Gene3D" id="1.25.40.10">
    <property type="entry name" value="Tetratricopeptide repeat domain"/>
    <property type="match status" value="1"/>
</dbReference>
<reference evidence="2 3" key="1">
    <citation type="submission" date="2017-12" db="EMBL/GenBank/DDBJ databases">
        <title>Genome Sequence of the Amphotericin B-resistant Candida duobushaemulonii strain, B09383.</title>
        <authorList>
            <person name="Chow N.A."/>
            <person name="Gade L."/>
            <person name="Batra D."/>
            <person name="Rowe L.A."/>
            <person name="Loparev V.N."/>
            <person name="Litvintseva A.P."/>
        </authorList>
    </citation>
    <scope>NUCLEOTIDE SEQUENCE [LARGE SCALE GENOMIC DNA]</scope>
    <source>
        <strain evidence="2 3">B09383</strain>
    </source>
</reference>
<dbReference type="PANTHER" id="PTHR44200:SF1">
    <property type="entry name" value="DNAJ HOMOLOG SUBFAMILY C MEMBER 7"/>
    <property type="match status" value="1"/>
</dbReference>
<gene>
    <name evidence="2" type="ORF">CXQ87_002420</name>
</gene>
<dbReference type="RefSeq" id="XP_025335232.1">
    <property type="nucleotide sequence ID" value="XM_025480932.1"/>
</dbReference>
<evidence type="ECO:0000313" key="3">
    <source>
        <dbReference type="Proteomes" id="UP000244406"/>
    </source>
</evidence>
<dbReference type="InterPro" id="IPR052758">
    <property type="entry name" value="SRC_co-chaperone"/>
</dbReference>
<feature type="compositionally biased region" description="Polar residues" evidence="1">
    <location>
        <begin position="489"/>
        <end position="498"/>
    </location>
</feature>
<dbReference type="Proteomes" id="UP000244406">
    <property type="component" value="Unassembled WGS sequence"/>
</dbReference>
<protein>
    <submittedName>
        <fullName evidence="2">Uncharacterized protein</fullName>
    </submittedName>
</protein>
<dbReference type="SMART" id="SM00028">
    <property type="entry name" value="TPR"/>
    <property type="match status" value="3"/>
</dbReference>
<dbReference type="SUPFAM" id="SSF48452">
    <property type="entry name" value="TPR-like"/>
    <property type="match status" value="1"/>
</dbReference>
<dbReference type="EMBL" id="PKFP01000001">
    <property type="protein sequence ID" value="PVH14292.1"/>
    <property type="molecule type" value="Genomic_DNA"/>
</dbReference>
<feature type="compositionally biased region" description="Polar residues" evidence="1">
    <location>
        <begin position="677"/>
        <end position="703"/>
    </location>
</feature>
<dbReference type="AlphaFoldDB" id="A0A2V1A914"/>
<proteinExistence type="predicted"/>
<dbReference type="InterPro" id="IPR011990">
    <property type="entry name" value="TPR-like_helical_dom_sf"/>
</dbReference>
<dbReference type="PANTHER" id="PTHR44200">
    <property type="entry name" value="DNAJ HOMOLOG SUBFAMILY C MEMBER 7"/>
    <property type="match status" value="1"/>
</dbReference>
<feature type="region of interest" description="Disordered" evidence="1">
    <location>
        <begin position="448"/>
        <end position="504"/>
    </location>
</feature>
<feature type="compositionally biased region" description="Low complexity" evidence="1">
    <location>
        <begin position="557"/>
        <end position="615"/>
    </location>
</feature>
<evidence type="ECO:0000313" key="2">
    <source>
        <dbReference type="EMBL" id="PVH14292.1"/>
    </source>
</evidence>
<sequence>MLDFSDDNLWRFTVSEVLKEHLALYATKIESPSTTIDRENSTRMKNDLAYVAQFVDTATVINSGMEHFDPPFAPVAKYLQDLLLPPSIALRYAESVNERVDAEPYEKEKSQELRRILHIAASTAASIVSGEDSEDGKFAAVSDVMADHLASLIDWAFKASSPIGDEQVKIQAVGSELKRNSVGCSYNSWMSTFQKVLKSHLEAAGSTQDKQRAQKEYILQLRELGNNLMTNLSYPQAIKVYTTAIDSCSIFTANNLAQLFTNRAIAFIGLNCYPEAIQDLKSAVSRDRTFVPAYAQLGYCELYMGRTLHALRGYKNALDALAGNIDPPNTTLDFQQKQEYKDASAKSAFPQFVHKLVQAIILTEKRAKQQRVPVNDLKFYMTEIKKTLVELQRVASPEEQHLFEFSYDENFDQVRATAARANQHRPSIFTPEVASDVLAGSSMEASTVTIPFPGMTGMPNLGTQRRETENNQTTQTPAANDEGTRNTEESGNNENPQPSIRGLMNQLGDIFGDMMQSQTSNYFPNDAPRNGDGQNAPNFEVHVETVGGPILSATQPGTNTGAGATNGSTEAARPEESTTGSTSNATESTNNGNTGTDSNTATTGNGSTNDSTNNGDNRREGSPMWDLTESLNHMLAGDYQPVFNNLMRQFETSRGGNTTQGGQSDMLREIIRRVRETQASQDSSPQNSQGRPNSNQSQQSDQTMPDAADID</sequence>
<feature type="region of interest" description="Disordered" evidence="1">
    <location>
        <begin position="675"/>
        <end position="711"/>
    </location>
</feature>
<dbReference type="InterPro" id="IPR019734">
    <property type="entry name" value="TPR_rpt"/>
</dbReference>